<dbReference type="InterPro" id="IPR042098">
    <property type="entry name" value="TauD-like_sf"/>
</dbReference>
<name>A0ABY0HDR9_9PEZI</name>
<evidence type="ECO:0000259" key="3">
    <source>
        <dbReference type="Pfam" id="PF02668"/>
    </source>
</evidence>
<organism evidence="4 5">
    <name type="scientific">Monosporascus cannonballus</name>
    <dbReference type="NCBI Taxonomy" id="155416"/>
    <lineage>
        <taxon>Eukaryota</taxon>
        <taxon>Fungi</taxon>
        <taxon>Dikarya</taxon>
        <taxon>Ascomycota</taxon>
        <taxon>Pezizomycotina</taxon>
        <taxon>Sordariomycetes</taxon>
        <taxon>Xylariomycetidae</taxon>
        <taxon>Xylariales</taxon>
        <taxon>Xylariales incertae sedis</taxon>
        <taxon>Monosporascus</taxon>
    </lineage>
</organism>
<keyword evidence="1" id="KW-0560">Oxidoreductase</keyword>
<dbReference type="Pfam" id="PF02668">
    <property type="entry name" value="TauD"/>
    <property type="match status" value="1"/>
</dbReference>
<protein>
    <recommendedName>
        <fullName evidence="3">TauD/TfdA-like domain-containing protein</fullName>
    </recommendedName>
</protein>
<dbReference type="EMBL" id="QJNS01000077">
    <property type="protein sequence ID" value="RYO89118.1"/>
    <property type="molecule type" value="Genomic_DNA"/>
</dbReference>
<accession>A0ABY0HDR9</accession>
<dbReference type="SUPFAM" id="SSF51197">
    <property type="entry name" value="Clavaminate synthase-like"/>
    <property type="match status" value="1"/>
</dbReference>
<dbReference type="InterPro" id="IPR003819">
    <property type="entry name" value="TauD/TfdA-like"/>
</dbReference>
<dbReference type="Proteomes" id="UP000294003">
    <property type="component" value="Unassembled WGS sequence"/>
</dbReference>
<reference evidence="4 5" key="1">
    <citation type="submission" date="2018-06" db="EMBL/GenBank/DDBJ databases">
        <title>Complete Genomes of Monosporascus.</title>
        <authorList>
            <person name="Robinson A.J."/>
            <person name="Natvig D.O."/>
        </authorList>
    </citation>
    <scope>NUCLEOTIDE SEQUENCE [LARGE SCALE GENOMIC DNA]</scope>
    <source>
        <strain evidence="4 5">CBS 609.92</strain>
    </source>
</reference>
<comment type="caution">
    <text evidence="4">The sequence shown here is derived from an EMBL/GenBank/DDBJ whole genome shotgun (WGS) entry which is preliminary data.</text>
</comment>
<dbReference type="Gene3D" id="3.60.130.10">
    <property type="entry name" value="Clavaminate synthase-like"/>
    <property type="match status" value="1"/>
</dbReference>
<proteinExistence type="predicted"/>
<keyword evidence="5" id="KW-1185">Reference proteome</keyword>
<evidence type="ECO:0000313" key="4">
    <source>
        <dbReference type="EMBL" id="RYO89118.1"/>
    </source>
</evidence>
<feature type="compositionally biased region" description="Basic and acidic residues" evidence="2">
    <location>
        <begin position="145"/>
        <end position="173"/>
    </location>
</feature>
<gene>
    <name evidence="4" type="ORF">DL762_003398</name>
</gene>
<evidence type="ECO:0000256" key="2">
    <source>
        <dbReference type="SAM" id="MobiDB-lite"/>
    </source>
</evidence>
<feature type="compositionally biased region" description="Polar residues" evidence="2">
    <location>
        <begin position="174"/>
        <end position="185"/>
    </location>
</feature>
<evidence type="ECO:0000313" key="5">
    <source>
        <dbReference type="Proteomes" id="UP000294003"/>
    </source>
</evidence>
<evidence type="ECO:0000256" key="1">
    <source>
        <dbReference type="ARBA" id="ARBA00023002"/>
    </source>
</evidence>
<sequence length="185" mass="21206">MAIEEPEIYDMASRCKINFMYKEGNHSYESARCIITEKYSHRRIQVINWDPLSQAPFQNYVLGKGSQHAIRALRSFQEKLEAPNNVLRLRLEPGTCVVHDAMRVCSGREAILSGTVKTNHLYMDGEYLAYAYRSFGTTVTPTETQDARVHEERSYVERQLREERLPPDAKEKASSSSSNGPLRFA</sequence>
<feature type="region of interest" description="Disordered" evidence="2">
    <location>
        <begin position="141"/>
        <end position="185"/>
    </location>
</feature>
<feature type="domain" description="TauD/TfdA-like" evidence="3">
    <location>
        <begin position="24"/>
        <end position="113"/>
    </location>
</feature>